<feature type="transmembrane region" description="Helical" evidence="1">
    <location>
        <begin position="93"/>
        <end position="113"/>
    </location>
</feature>
<keyword evidence="1" id="KW-0812">Transmembrane</keyword>
<evidence type="ECO:0000313" key="2">
    <source>
        <dbReference type="EMBL" id="PIT88284.1"/>
    </source>
</evidence>
<reference evidence="3" key="1">
    <citation type="submission" date="2017-09" db="EMBL/GenBank/DDBJ databases">
        <title>Depth-based differentiation of microbial function through sediment-hosted aquifers and enrichment of novel symbionts in the deep terrestrial subsurface.</title>
        <authorList>
            <person name="Probst A.J."/>
            <person name="Ladd B."/>
            <person name="Jarett J.K."/>
            <person name="Geller-Mcgrath D.E."/>
            <person name="Sieber C.M.K."/>
            <person name="Emerson J.B."/>
            <person name="Anantharaman K."/>
            <person name="Thomas B.C."/>
            <person name="Malmstrom R."/>
            <person name="Stieglmeier M."/>
            <person name="Klingl A."/>
            <person name="Woyke T."/>
            <person name="Ryan C.M."/>
            <person name="Banfield J.F."/>
        </authorList>
    </citation>
    <scope>NUCLEOTIDE SEQUENCE [LARGE SCALE GENOMIC DNA]</scope>
</reference>
<proteinExistence type="predicted"/>
<organism evidence="2 3">
    <name type="scientific">Candidatus Magasanikbacteria bacterium CG10_big_fil_rev_8_21_14_0_10_36_32</name>
    <dbReference type="NCBI Taxonomy" id="1974646"/>
    <lineage>
        <taxon>Bacteria</taxon>
        <taxon>Candidatus Magasanikiibacteriota</taxon>
    </lineage>
</organism>
<gene>
    <name evidence="2" type="ORF">COU29_03390</name>
</gene>
<sequence>MWYLLKVFFRDPWVLFPLIISAAGQGFSWWYILFFTQSSQEQYFLHYNIIFGVDLVGDWWKLLFIPIGGLIILIVNFLLSISCYNKDKVLSRLFTVFTAIFQLCLVLTAYLAVGMNI</sequence>
<comment type="caution">
    <text evidence="2">The sequence shown here is derived from an EMBL/GenBank/DDBJ whole genome shotgun (WGS) entry which is preliminary data.</text>
</comment>
<dbReference type="Proteomes" id="UP000231426">
    <property type="component" value="Unassembled WGS sequence"/>
</dbReference>
<protein>
    <submittedName>
        <fullName evidence="2">Uncharacterized protein</fullName>
    </submittedName>
</protein>
<evidence type="ECO:0000313" key="3">
    <source>
        <dbReference type="Proteomes" id="UP000231426"/>
    </source>
</evidence>
<feature type="transmembrane region" description="Helical" evidence="1">
    <location>
        <begin position="12"/>
        <end position="32"/>
    </location>
</feature>
<evidence type="ECO:0000256" key="1">
    <source>
        <dbReference type="SAM" id="Phobius"/>
    </source>
</evidence>
<dbReference type="AlphaFoldDB" id="A0A2M6W680"/>
<keyword evidence="1" id="KW-0472">Membrane</keyword>
<dbReference type="EMBL" id="PFBV01000004">
    <property type="protein sequence ID" value="PIT88284.1"/>
    <property type="molecule type" value="Genomic_DNA"/>
</dbReference>
<feature type="transmembrane region" description="Helical" evidence="1">
    <location>
        <begin position="62"/>
        <end position="81"/>
    </location>
</feature>
<keyword evidence="1" id="KW-1133">Transmembrane helix</keyword>
<accession>A0A2M6W680</accession>
<name>A0A2M6W680_9BACT</name>